<reference evidence="1" key="2">
    <citation type="journal article" date="2016" name="Mol. Ecol.">
        <title>Population genomics of the filarial nematode parasite Wuchereria bancrofti from mosquitoes.</title>
        <authorList>
            <person name="Small S.T."/>
            <person name="Reimer L.J."/>
            <person name="Tisch D.J."/>
            <person name="King C.L."/>
            <person name="Christensen B.M."/>
            <person name="Siba P.M."/>
            <person name="Kazura J.W."/>
            <person name="Serre D."/>
            <person name="Zimmerman P.A."/>
        </authorList>
    </citation>
    <scope>NUCLEOTIDE SEQUENCE</scope>
    <source>
        <strain evidence="1">pt0022</strain>
    </source>
</reference>
<name>A0AAF5PGV8_WUCBA</name>
<dbReference type="WBParaSite" id="mrna-Wban_00428">
    <property type="protein sequence ID" value="mrna-Wban_00428"/>
    <property type="gene ID" value="Wban_00428"/>
</dbReference>
<protein>
    <submittedName>
        <fullName evidence="2">Uncharacterized protein</fullName>
    </submittedName>
</protein>
<reference evidence="1" key="1">
    <citation type="submission" date="2015-03" db="EMBL/GenBank/DDBJ databases">
        <title>Wuchereria bancrofti Genome Sequencing Papua New Guinea Strain.</title>
        <authorList>
            <person name="Small S.T."/>
            <person name="Serre D."/>
            <person name="Zimmerman P.A."/>
        </authorList>
    </citation>
    <scope>NUCLEOTIDE SEQUENCE [LARGE SCALE GENOMIC DNA]</scope>
    <source>
        <strain evidence="1">pt0022</strain>
    </source>
</reference>
<proteinExistence type="predicted"/>
<dbReference type="Proteomes" id="UP000093561">
    <property type="component" value="Unassembled WGS sequence"/>
</dbReference>
<evidence type="ECO:0000313" key="2">
    <source>
        <dbReference type="WBParaSite" id="mrna-Wban_00428"/>
    </source>
</evidence>
<evidence type="ECO:0000313" key="1">
    <source>
        <dbReference type="Proteomes" id="UP000093561"/>
    </source>
</evidence>
<dbReference type="AlphaFoldDB" id="A0AAF5PGV8"/>
<organism evidence="1 2">
    <name type="scientific">Wuchereria bancrofti</name>
    <dbReference type="NCBI Taxonomy" id="6293"/>
    <lineage>
        <taxon>Eukaryota</taxon>
        <taxon>Metazoa</taxon>
        <taxon>Ecdysozoa</taxon>
        <taxon>Nematoda</taxon>
        <taxon>Chromadorea</taxon>
        <taxon>Rhabditida</taxon>
        <taxon>Spirurina</taxon>
        <taxon>Spiruromorpha</taxon>
        <taxon>Filarioidea</taxon>
        <taxon>Onchocercidae</taxon>
        <taxon>Wuchereria</taxon>
    </lineage>
</organism>
<reference evidence="2" key="3">
    <citation type="submission" date="2024-02" db="UniProtKB">
        <authorList>
            <consortium name="WormBaseParasite"/>
        </authorList>
    </citation>
    <scope>IDENTIFICATION</scope>
    <source>
        <strain evidence="2">pt0022</strain>
    </source>
</reference>
<accession>A0AAF5PGV8</accession>
<sequence length="29" mass="3417">MKSESRNALHKIIKLIVVNQNYCMRISNI</sequence>